<evidence type="ECO:0000256" key="1">
    <source>
        <dbReference type="SAM" id="Phobius"/>
    </source>
</evidence>
<accession>A0ABS4P618</accession>
<evidence type="ECO:0000313" key="2">
    <source>
        <dbReference type="EMBL" id="MBP2168087.1"/>
    </source>
</evidence>
<proteinExistence type="predicted"/>
<keyword evidence="1" id="KW-0472">Membrane</keyword>
<organism evidence="2 3">
    <name type="scientific">Winslowiella toletana</name>
    <dbReference type="NCBI Taxonomy" id="92490"/>
    <lineage>
        <taxon>Bacteria</taxon>
        <taxon>Pseudomonadati</taxon>
        <taxon>Pseudomonadota</taxon>
        <taxon>Gammaproteobacteria</taxon>
        <taxon>Enterobacterales</taxon>
        <taxon>Erwiniaceae</taxon>
        <taxon>Winslowiella</taxon>
    </lineage>
</organism>
<dbReference type="Pfam" id="PF06092">
    <property type="entry name" value="DUF943"/>
    <property type="match status" value="1"/>
</dbReference>
<keyword evidence="1" id="KW-0812">Transmembrane</keyword>
<protein>
    <recommendedName>
        <fullName evidence="4">Enterobacterial membrane protein (DUF943)</fullName>
    </recommendedName>
</protein>
<dbReference type="Proteomes" id="UP001195624">
    <property type="component" value="Unassembled WGS sequence"/>
</dbReference>
<reference evidence="3" key="1">
    <citation type="submission" date="2023-07" db="EMBL/GenBank/DDBJ databases">
        <title>Genome mining of underrepresented organisms for secondary metabolites.</title>
        <authorList>
            <person name="D'Agostino P.M."/>
        </authorList>
    </citation>
    <scope>NUCLEOTIDE SEQUENCE [LARGE SCALE GENOMIC DNA]</scope>
    <source>
        <strain evidence="3">WS4403</strain>
    </source>
</reference>
<dbReference type="InterPro" id="IPR010351">
    <property type="entry name" value="DUF943"/>
</dbReference>
<gene>
    <name evidence="2" type="ORF">J2125_001279</name>
</gene>
<feature type="transmembrane region" description="Helical" evidence="1">
    <location>
        <begin position="39"/>
        <end position="56"/>
    </location>
</feature>
<evidence type="ECO:0008006" key="4">
    <source>
        <dbReference type="Google" id="ProtNLM"/>
    </source>
</evidence>
<evidence type="ECO:0000313" key="3">
    <source>
        <dbReference type="Proteomes" id="UP001195624"/>
    </source>
</evidence>
<dbReference type="RefSeq" id="WP_083865675.1">
    <property type="nucleotide sequence ID" value="NZ_JAGGMQ010000001.1"/>
</dbReference>
<sequence length="187" mass="21798">MLRVRGEYYLATILIKPSITIKTGKVNYQEDKLASYKNYFIAVILLTPVLFWLLMLPTKIHGVHNIATDKTVVVVNNFPDTDEERIQWWQRHQLTLQSKSGIAASEADYTWLIYDSDYSTASKKDSKLLCFAEMEGRSNCIRKDNLVLRVRYCKNGSVVFNMDYNSSNAREYRQRRGGDDKDIYQVY</sequence>
<name>A0ABS4P618_9GAMM</name>
<dbReference type="EMBL" id="JAGGMQ010000001">
    <property type="protein sequence ID" value="MBP2168087.1"/>
    <property type="molecule type" value="Genomic_DNA"/>
</dbReference>
<comment type="caution">
    <text evidence="2">The sequence shown here is derived from an EMBL/GenBank/DDBJ whole genome shotgun (WGS) entry which is preliminary data.</text>
</comment>
<keyword evidence="1" id="KW-1133">Transmembrane helix</keyword>
<keyword evidence="3" id="KW-1185">Reference proteome</keyword>